<proteinExistence type="predicted"/>
<dbReference type="InterPro" id="IPR012349">
    <property type="entry name" value="Split_barrel_FMN-bd"/>
</dbReference>
<dbReference type="PANTHER" id="PTHR34071">
    <property type="entry name" value="5-NITROIMIDAZOLE ANTIBIOTICS RESISTANCE PROTEIN, NIMA-FAMILY-RELATED PROTEIN-RELATED"/>
    <property type="match status" value="1"/>
</dbReference>
<accession>A0AAP2REC3</accession>
<organism evidence="1 2">
    <name type="scientific">Methanooceanicella nereidis</name>
    <dbReference type="NCBI Taxonomy" id="2052831"/>
    <lineage>
        <taxon>Archaea</taxon>
        <taxon>Methanobacteriati</taxon>
        <taxon>Methanobacteriota</taxon>
        <taxon>Stenosarchaea group</taxon>
        <taxon>Methanomicrobia</taxon>
        <taxon>Methanocellales</taxon>
        <taxon>Methanocellaceae</taxon>
        <taxon>Methanooceanicella</taxon>
    </lineage>
</organism>
<dbReference type="AlphaFoldDB" id="A0AAP2REC3"/>
<evidence type="ECO:0000313" key="1">
    <source>
        <dbReference type="EMBL" id="MCD1295236.1"/>
    </source>
</evidence>
<evidence type="ECO:0000313" key="2">
    <source>
        <dbReference type="Proteomes" id="UP001320159"/>
    </source>
</evidence>
<gene>
    <name evidence="1" type="ORF">CUJ83_09520</name>
</gene>
<dbReference type="InterPro" id="IPR024747">
    <property type="entry name" value="Pyridox_Oxase-rel"/>
</dbReference>
<dbReference type="Gene3D" id="2.30.110.10">
    <property type="entry name" value="Electron Transport, Fmn-binding Protein, Chain A"/>
    <property type="match status" value="1"/>
</dbReference>
<keyword evidence="2" id="KW-1185">Reference proteome</keyword>
<dbReference type="EMBL" id="PGCK01000007">
    <property type="protein sequence ID" value="MCD1295236.1"/>
    <property type="molecule type" value="Genomic_DNA"/>
</dbReference>
<reference evidence="1 2" key="1">
    <citation type="submission" date="2017-11" db="EMBL/GenBank/DDBJ databases">
        <title>Isolation and Characterization of Family Methanocellaceae Species from Potential Methane Hydrate Area Offshore Southwestern Taiwan.</title>
        <authorList>
            <person name="Zhang W.-L."/>
            <person name="Chen W.-C."/>
            <person name="Lai M.-C."/>
            <person name="Chen S.-C."/>
        </authorList>
    </citation>
    <scope>NUCLEOTIDE SEQUENCE [LARGE SCALE GENOMIC DNA]</scope>
    <source>
        <strain evidence="1 2">CWC-04</strain>
    </source>
</reference>
<dbReference type="Pfam" id="PF12900">
    <property type="entry name" value="Pyridox_ox_2"/>
    <property type="match status" value="1"/>
</dbReference>
<dbReference type="SUPFAM" id="SSF50475">
    <property type="entry name" value="FMN-binding split barrel"/>
    <property type="match status" value="1"/>
</dbReference>
<name>A0AAP2REC3_9EURY</name>
<dbReference type="PANTHER" id="PTHR34071:SF2">
    <property type="entry name" value="FLAVIN-NUCLEOTIDE-BINDING PROTEIN"/>
    <property type="match status" value="1"/>
</dbReference>
<comment type="caution">
    <text evidence="1">The sequence shown here is derived from an EMBL/GenBank/DDBJ whole genome shotgun (WGS) entry which is preliminary data.</text>
</comment>
<sequence length="165" mass="19079">MQEQVPKGYGKKFDLPNMTRQEMLDLLREQNVCRVSFNDETYPYTLPMEYYFSGDVMYLHFTNTGKKIDLLRKDPNVTVEVDWASGDLTNYRSVIIKGKLVGVENDVERNFINVEMETAIKDKRGIKDLLGIPWEKKGIDYLGASNIPMILLKLDIKEMTGKKAF</sequence>
<protein>
    <submittedName>
        <fullName evidence="1">Flavin-nucleotide-binding protein</fullName>
    </submittedName>
</protein>
<dbReference type="RefSeq" id="WP_230742086.1">
    <property type="nucleotide sequence ID" value="NZ_PGCK01000007.1"/>
</dbReference>
<dbReference type="Proteomes" id="UP001320159">
    <property type="component" value="Unassembled WGS sequence"/>
</dbReference>